<feature type="signal peptide" evidence="1">
    <location>
        <begin position="1"/>
        <end position="29"/>
    </location>
</feature>
<reference evidence="2 3" key="1">
    <citation type="submission" date="2019-08" db="EMBL/GenBank/DDBJ databases">
        <title>Genome of Phaeodactylibacter luteus.</title>
        <authorList>
            <person name="Bowman J.P."/>
        </authorList>
    </citation>
    <scope>NUCLEOTIDE SEQUENCE [LARGE SCALE GENOMIC DNA]</scope>
    <source>
        <strain evidence="2 3">KCTC 42180</strain>
    </source>
</reference>
<dbReference type="Proteomes" id="UP000321580">
    <property type="component" value="Unassembled WGS sequence"/>
</dbReference>
<sequence length="189" mass="21043">MILKVMKNARWLFFCAAFVGSLANAAAQAQDSLGFPASWEGEWAGILQIYHAKGLAQELPMELHILPTDSAWHTYRIIYGEDKVAGLRDYLLKPLRPELGIYLIDEQNTIAMEANYIGGALYSRFEVMGSLLLSTAYLDGGELHYEIISGQHEAVRASGGQSHEGEDIPEVKAFPVQVRQVARLQRRGH</sequence>
<keyword evidence="3" id="KW-1185">Reference proteome</keyword>
<evidence type="ECO:0000256" key="1">
    <source>
        <dbReference type="SAM" id="SignalP"/>
    </source>
</evidence>
<protein>
    <submittedName>
        <fullName evidence="2">Uncharacterized protein</fullName>
    </submittedName>
</protein>
<dbReference type="RefSeq" id="WP_147167557.1">
    <property type="nucleotide sequence ID" value="NZ_VOOR01000020.1"/>
</dbReference>
<evidence type="ECO:0000313" key="2">
    <source>
        <dbReference type="EMBL" id="TXB63002.1"/>
    </source>
</evidence>
<comment type="caution">
    <text evidence="2">The sequence shown here is derived from an EMBL/GenBank/DDBJ whole genome shotgun (WGS) entry which is preliminary data.</text>
</comment>
<gene>
    <name evidence="2" type="ORF">FRY97_10870</name>
</gene>
<dbReference type="OrthoDB" id="671386at2"/>
<name>A0A5C6RNN6_9BACT</name>
<feature type="chain" id="PRO_5022679674" evidence="1">
    <location>
        <begin position="30"/>
        <end position="189"/>
    </location>
</feature>
<dbReference type="EMBL" id="VOOR01000020">
    <property type="protein sequence ID" value="TXB63002.1"/>
    <property type="molecule type" value="Genomic_DNA"/>
</dbReference>
<dbReference type="AlphaFoldDB" id="A0A5C6RNN6"/>
<evidence type="ECO:0000313" key="3">
    <source>
        <dbReference type="Proteomes" id="UP000321580"/>
    </source>
</evidence>
<keyword evidence="1" id="KW-0732">Signal</keyword>
<accession>A0A5C6RNN6</accession>
<proteinExistence type="predicted"/>
<organism evidence="2 3">
    <name type="scientific">Phaeodactylibacter luteus</name>
    <dbReference type="NCBI Taxonomy" id="1564516"/>
    <lineage>
        <taxon>Bacteria</taxon>
        <taxon>Pseudomonadati</taxon>
        <taxon>Bacteroidota</taxon>
        <taxon>Saprospiria</taxon>
        <taxon>Saprospirales</taxon>
        <taxon>Haliscomenobacteraceae</taxon>
        <taxon>Phaeodactylibacter</taxon>
    </lineage>
</organism>